<feature type="compositionally biased region" description="Polar residues" evidence="1">
    <location>
        <begin position="253"/>
        <end position="264"/>
    </location>
</feature>
<sequence>MAASIPKRQNQNLPSKPETTTWADRVKITEASTRFTLEHIPSSKDGRQLEITMDMLTKNAEQWSRCMVGFFPSFRMNYHMVNTVANRVWKEGGLESVMSTASGFWIFRFQTEDQMLAILERGPWMFGGKAIVLQQWHSQFVFDKNCISKIPVWVRLHGLPFTLWSRKGLSVVANMVDEPLHIHVEYEWKPSRCGKCKVFGHACKDPVETGKVLAPNLKEAAGETNPSKGEGSGHAPSHVPRCQVMEVKTKTNTEAPKGNDTATKVTCPGKPTATMEPIVQDDEARARKGKMKENVLTVCLVNESDPLRDKTLSARGVEDGSTLGAMDEESTTANGSSSDQRAASPMAFTKILSNVLDDFPARIIVGWNPRVFDVQCMHCTKQWITCRVTSAQHSLDVIVSFIYGLNTPAEREEVWDYIGMQVGWSQSIPWVLLGDFNATMNITNSIGGNTQWNRHKQAFGDCLHNAELHPLPYRGIKYTWTNGQDEGGLIMKKLDWIISNVVFARKWPDAQAQFMPKTVSDHSPMLLHIKHAHYQPSRCFKFLNLWAEREDFLPHIASIWQGLVNGSPMFRLSTKL</sequence>
<dbReference type="InterPro" id="IPR036691">
    <property type="entry name" value="Endo/exonu/phosph_ase_sf"/>
</dbReference>
<evidence type="ECO:0000256" key="1">
    <source>
        <dbReference type="SAM" id="MobiDB-lite"/>
    </source>
</evidence>
<dbReference type="SUPFAM" id="SSF56219">
    <property type="entry name" value="DNase I-like"/>
    <property type="match status" value="1"/>
</dbReference>
<name>A0AAD6P7K6_9ROSI</name>
<gene>
    <name evidence="3" type="ORF">OIU84_001934</name>
</gene>
<dbReference type="AlphaFoldDB" id="A0AAD6P7K6"/>
<feature type="compositionally biased region" description="Polar residues" evidence="1">
    <location>
        <begin position="7"/>
        <end position="20"/>
    </location>
</feature>
<dbReference type="Proteomes" id="UP001162972">
    <property type="component" value="Chromosome 12"/>
</dbReference>
<dbReference type="Gene3D" id="3.60.10.10">
    <property type="entry name" value="Endonuclease/exonuclease/phosphatase"/>
    <property type="match status" value="1"/>
</dbReference>
<feature type="region of interest" description="Disordered" evidence="1">
    <location>
        <begin position="1"/>
        <end position="20"/>
    </location>
</feature>
<dbReference type="Pfam" id="PF14111">
    <property type="entry name" value="DUF4283"/>
    <property type="match status" value="1"/>
</dbReference>
<accession>A0AAD6P7K6</accession>
<feature type="compositionally biased region" description="Polar residues" evidence="1">
    <location>
        <begin position="331"/>
        <end position="341"/>
    </location>
</feature>
<feature type="region of interest" description="Disordered" evidence="1">
    <location>
        <begin position="253"/>
        <end position="274"/>
    </location>
</feature>
<comment type="caution">
    <text evidence="3">The sequence shown here is derived from an EMBL/GenBank/DDBJ whole genome shotgun (WGS) entry which is preliminary data.</text>
</comment>
<protein>
    <recommendedName>
        <fullName evidence="2">DUF4283 domain-containing protein</fullName>
    </recommendedName>
</protein>
<dbReference type="PANTHER" id="PTHR31286">
    <property type="entry name" value="GLYCINE-RICH CELL WALL STRUCTURAL PROTEIN 1.8-LIKE"/>
    <property type="match status" value="1"/>
</dbReference>
<reference evidence="3 4" key="1">
    <citation type="journal article" date="2023" name="Int. J. Mol. Sci.">
        <title>De Novo Assembly and Annotation of 11 Diverse Shrub Willow (Salix) Genomes Reveals Novel Gene Organization in Sex-Linked Regions.</title>
        <authorList>
            <person name="Hyden B."/>
            <person name="Feng K."/>
            <person name="Yates T.B."/>
            <person name="Jawdy S."/>
            <person name="Cereghino C."/>
            <person name="Smart L.B."/>
            <person name="Muchero W."/>
        </authorList>
    </citation>
    <scope>NUCLEOTIDE SEQUENCE [LARGE SCALE GENOMIC DNA]</scope>
    <source>
        <tissue evidence="3">Shoot tip</tissue>
    </source>
</reference>
<feature type="domain" description="DUF4283" evidence="2">
    <location>
        <begin position="59"/>
        <end position="143"/>
    </location>
</feature>
<evidence type="ECO:0000313" key="4">
    <source>
        <dbReference type="Proteomes" id="UP001162972"/>
    </source>
</evidence>
<proteinExistence type="predicted"/>
<dbReference type="InterPro" id="IPR040256">
    <property type="entry name" value="At4g02000-like"/>
</dbReference>
<evidence type="ECO:0000259" key="2">
    <source>
        <dbReference type="Pfam" id="PF14111"/>
    </source>
</evidence>
<organism evidence="3 4">
    <name type="scientific">Salix udensis</name>
    <dbReference type="NCBI Taxonomy" id="889485"/>
    <lineage>
        <taxon>Eukaryota</taxon>
        <taxon>Viridiplantae</taxon>
        <taxon>Streptophyta</taxon>
        <taxon>Embryophyta</taxon>
        <taxon>Tracheophyta</taxon>
        <taxon>Spermatophyta</taxon>
        <taxon>Magnoliopsida</taxon>
        <taxon>eudicotyledons</taxon>
        <taxon>Gunneridae</taxon>
        <taxon>Pentapetalae</taxon>
        <taxon>rosids</taxon>
        <taxon>fabids</taxon>
        <taxon>Malpighiales</taxon>
        <taxon>Salicaceae</taxon>
        <taxon>Saliceae</taxon>
        <taxon>Salix</taxon>
    </lineage>
</organism>
<evidence type="ECO:0000313" key="3">
    <source>
        <dbReference type="EMBL" id="KAJ6418663.1"/>
    </source>
</evidence>
<dbReference type="EMBL" id="JAPFFJ010000010">
    <property type="protein sequence ID" value="KAJ6418663.1"/>
    <property type="molecule type" value="Genomic_DNA"/>
</dbReference>
<feature type="region of interest" description="Disordered" evidence="1">
    <location>
        <begin position="311"/>
        <end position="341"/>
    </location>
</feature>
<dbReference type="PANTHER" id="PTHR31286:SF99">
    <property type="entry name" value="DUF4283 DOMAIN-CONTAINING PROTEIN"/>
    <property type="match status" value="1"/>
</dbReference>
<dbReference type="InterPro" id="IPR025558">
    <property type="entry name" value="DUF4283"/>
</dbReference>
<keyword evidence="4" id="KW-1185">Reference proteome</keyword>